<dbReference type="GO" id="GO:0016787">
    <property type="term" value="F:hydrolase activity"/>
    <property type="evidence" value="ECO:0007669"/>
    <property type="project" value="UniProtKB-KW"/>
</dbReference>
<dbReference type="InterPro" id="IPR050300">
    <property type="entry name" value="GDXG_lipolytic_enzyme"/>
</dbReference>
<keyword evidence="1 3" id="KW-0378">Hydrolase</keyword>
<protein>
    <submittedName>
        <fullName evidence="3">Alpha/beta hydrolase</fullName>
    </submittedName>
</protein>
<feature type="domain" description="Alpha/beta hydrolase fold-3" evidence="2">
    <location>
        <begin position="82"/>
        <end position="286"/>
    </location>
</feature>
<dbReference type="PANTHER" id="PTHR48081">
    <property type="entry name" value="AB HYDROLASE SUPERFAMILY PROTEIN C4A8.06C"/>
    <property type="match status" value="1"/>
</dbReference>
<dbReference type="AlphaFoldDB" id="A0AAE9XCN7"/>
<proteinExistence type="predicted"/>
<dbReference type="RefSeq" id="WP_272163037.1">
    <property type="nucleotide sequence ID" value="NZ_CP116507.1"/>
</dbReference>
<name>A0AAE9XCN7_9ENTE</name>
<dbReference type="EMBL" id="CP116507">
    <property type="protein sequence ID" value="WCG21909.1"/>
    <property type="molecule type" value="Genomic_DNA"/>
</dbReference>
<dbReference type="Gene3D" id="3.40.50.1820">
    <property type="entry name" value="alpha/beta hydrolase"/>
    <property type="match status" value="1"/>
</dbReference>
<evidence type="ECO:0000256" key="1">
    <source>
        <dbReference type="ARBA" id="ARBA00022801"/>
    </source>
</evidence>
<accession>A0AAE9XCN7</accession>
<sequence>MYKKIIILMIVGGVMWAFFSPRPISWVIKQLFKGGVATSSPNEAQVFAKVQTINDQSYGKSQAKQYYDVVMPIKTSQSMPCIVWVHGGAYVGGDKEDVTAYAKHLASFGYMVISMNYSLAPKAQYPTPLFELDDLLTELKENRHDLPIDFNQLILAGDSAGAQIVSEYMRYVISDNFFGQTPSITKQQIKSLLLFCGPYDIEPFVTTSTGVFRWLVHRLMAAYFGPARSVNETVYQDVSLLQQDVSEFPPCFITDGNDQSFEEQAKRLVTRLEQVKVPVTGVFYPRTTAILPHEYQFMLDKPEARQTLEELQAFLNDHTLR</sequence>
<gene>
    <name evidence="3" type="ORF">PML95_05740</name>
</gene>
<dbReference type="InterPro" id="IPR029058">
    <property type="entry name" value="AB_hydrolase_fold"/>
</dbReference>
<evidence type="ECO:0000313" key="4">
    <source>
        <dbReference type="Proteomes" id="UP001179600"/>
    </source>
</evidence>
<dbReference type="Proteomes" id="UP001179600">
    <property type="component" value="Chromosome"/>
</dbReference>
<evidence type="ECO:0000313" key="3">
    <source>
        <dbReference type="EMBL" id="WCG21909.1"/>
    </source>
</evidence>
<organism evidence="3 4">
    <name type="scientific">Vagococcus lutrae</name>
    <dbReference type="NCBI Taxonomy" id="81947"/>
    <lineage>
        <taxon>Bacteria</taxon>
        <taxon>Bacillati</taxon>
        <taxon>Bacillota</taxon>
        <taxon>Bacilli</taxon>
        <taxon>Lactobacillales</taxon>
        <taxon>Enterococcaceae</taxon>
        <taxon>Vagococcus</taxon>
    </lineage>
</organism>
<dbReference type="Pfam" id="PF07859">
    <property type="entry name" value="Abhydrolase_3"/>
    <property type="match status" value="1"/>
</dbReference>
<evidence type="ECO:0000259" key="2">
    <source>
        <dbReference type="Pfam" id="PF07859"/>
    </source>
</evidence>
<dbReference type="SUPFAM" id="SSF53474">
    <property type="entry name" value="alpha/beta-Hydrolases"/>
    <property type="match status" value="1"/>
</dbReference>
<reference evidence="3" key="1">
    <citation type="submission" date="2023-01" db="EMBL/GenBank/DDBJ databases">
        <title>Oxazolidinone resistance genes in florfenicol resistant enterococci from beef cattle and veal calves at slaughter.</title>
        <authorList>
            <person name="Biggel M."/>
        </authorList>
    </citation>
    <scope>NUCLEOTIDE SEQUENCE</scope>
    <source>
        <strain evidence="3">K204-1</strain>
    </source>
</reference>
<dbReference type="PANTHER" id="PTHR48081:SF6">
    <property type="entry name" value="PEPTIDASE S9 PROLYL OLIGOPEPTIDASE CATALYTIC DOMAIN-CONTAINING PROTEIN"/>
    <property type="match status" value="1"/>
</dbReference>
<dbReference type="InterPro" id="IPR013094">
    <property type="entry name" value="AB_hydrolase_3"/>
</dbReference>